<dbReference type="PANTHER" id="PTHR43547">
    <property type="entry name" value="TWO-COMPONENT HISTIDINE KINASE"/>
    <property type="match status" value="1"/>
</dbReference>
<gene>
    <name evidence="11" type="ORF">DWX97_03455</name>
</gene>
<dbReference type="InterPro" id="IPR001789">
    <property type="entry name" value="Sig_transdc_resp-reg_receiver"/>
</dbReference>
<dbReference type="InterPro" id="IPR003594">
    <property type="entry name" value="HATPase_dom"/>
</dbReference>
<keyword evidence="7" id="KW-0472">Membrane</keyword>
<dbReference type="SUPFAM" id="SSF46689">
    <property type="entry name" value="Homeodomain-like"/>
    <property type="match status" value="1"/>
</dbReference>
<dbReference type="SMART" id="SM00448">
    <property type="entry name" value="REC"/>
    <property type="match status" value="1"/>
</dbReference>
<evidence type="ECO:0000256" key="6">
    <source>
        <dbReference type="PROSITE-ProRule" id="PRU00169"/>
    </source>
</evidence>
<dbReference type="Gene3D" id="2.130.10.10">
    <property type="entry name" value="YVTN repeat-like/Quinoprotein amine dehydrogenase"/>
    <property type="match status" value="2"/>
</dbReference>
<dbReference type="Gene3D" id="1.10.287.130">
    <property type="match status" value="1"/>
</dbReference>
<dbReference type="InterPro" id="IPR036890">
    <property type="entry name" value="HATPase_C_sf"/>
</dbReference>
<dbReference type="Pfam" id="PF12833">
    <property type="entry name" value="HTH_18"/>
    <property type="match status" value="1"/>
</dbReference>
<dbReference type="InterPro" id="IPR036097">
    <property type="entry name" value="HisK_dim/P_sf"/>
</dbReference>
<feature type="domain" description="Histidine kinase" evidence="9">
    <location>
        <begin position="833"/>
        <end position="1053"/>
    </location>
</feature>
<dbReference type="FunFam" id="1.10.287.130:FF:000045">
    <property type="entry name" value="Two-component system sensor histidine kinase/response regulator"/>
    <property type="match status" value="1"/>
</dbReference>
<dbReference type="Gene3D" id="1.10.10.60">
    <property type="entry name" value="Homeodomain-like"/>
    <property type="match status" value="1"/>
</dbReference>
<dbReference type="FunFam" id="2.60.40.10:FF:000791">
    <property type="entry name" value="Two-component system sensor histidine kinase/response regulator"/>
    <property type="match status" value="1"/>
</dbReference>
<dbReference type="InterPro" id="IPR009057">
    <property type="entry name" value="Homeodomain-like_sf"/>
</dbReference>
<keyword evidence="7" id="KW-1133">Transmembrane helix</keyword>
<evidence type="ECO:0000256" key="4">
    <source>
        <dbReference type="ARBA" id="ARBA00023015"/>
    </source>
</evidence>
<dbReference type="InterPro" id="IPR011006">
    <property type="entry name" value="CheY-like_superfamily"/>
</dbReference>
<dbReference type="GO" id="GO:0003700">
    <property type="term" value="F:DNA-binding transcription factor activity"/>
    <property type="evidence" value="ECO:0007669"/>
    <property type="project" value="InterPro"/>
</dbReference>
<sequence>MLIKKKEIALLLIFLSLVVTNLFAENYYFKRYDKENGLSQQTVFCAVQDRRGFLWFGTKVGLNRFDGTKFKNYVADPEQPNSLPNNTVLALAEAPDGSLWLGTSDGLCIYNPEKDTFAPFVSADLTIEGLIDNLVFDKQGNLWVINSKGIYCLDVKNGNHKFFSASDFFVPTGITVTQSGSVWVLGLDGNIYLFNPQRMEFSFYPILTKEEKTKHILLYRILECSNGDLVVTTDRIGARRFSPNNGEVKVLFSNDSQNNPIYIHTAIQRNKDEFWFGTESGIHIYQLDLGFIDHLQKSYNDAYSLSDNAVHMLLKDREEGIWVGTFFGGVNYLSNNNTLFDKYLPKDEKGSIKANVIREIHPDVEGNLWVGTEDGGLCYFDTKTKVFRALTNLKWDGRPISKNIQCLLVDKNMIWIGTFDSGIYLFDLKSQNIINHFCSENTASGLLVNGIVCFRKTSFNEILVGTMGGLYRYVESKNRFEIVPQLDWGLVHSIYEDLDHTLWVVTMGRGLFTFKYNGIHEKITVKTMPFISNYITTIFEDSRKRLWIGTEGNGLFLYDRTDGTFTQTLSKLDYSGQIIYQIIEDATGMLWVTTSNGLLHYDPEQKALSRFTTLNGLPIDQFNYNSGYQDRIGNIYFGSLKGMIAFSPENFIKASEPLKVFFTGFQLFNKEIETYQPDSPLKQSIIFTDKITLRYDQSTFSIDFAIPTYSISQDVWYRYKLEGLDHEWIVSQGPKKLYYTKLPPGKYTLRVQASRESGTWTGEASSLAIIVKPPFWSMPFAYFLYVLIIFTTFTWFFIRYRRKLKEKERHQIEMLQNEKYKEILQAKISFFTNITHEIRTPLTLIMGSLNRIIKSGEKKLAENENIAVMSKNTQRLLDLVNQLLDFRKIESSTFLMSFVKLDIKQLLEETYSRFTPIAQTRCIDFHFSMPDEGCEIIADKEALIKILSNMLNNAIKFCDHIVEVSLVSIQKEDNSIVRIRVNNDGERIPKDVTTDIFKPFFQYFGEDARVPAKGSGLGLPLAKSLAEMHNGAFYLDNSITEMNSFVLDLPLEQHDVAEPEHSPFYKETSSVEGNKDYMHKSMYNVLVVDDEVELRQFVCEELTPQYNVLVADNGKQALEILESHVVSLIISDLMMPVMDGIELCKSVKTNIKYCHIPIIVLTAKVSLQAHIDVLESKADAYIEKPFSTEHLLAQVSNLLANRELIRSTFVRSPHAHLISVASNSIDEKFIGKMNDYVMNNLSDSCLSVESLAEYMNMSVSTLYRKVKAITSLAPNDFIRLCRLKKAAEMLAKGDLRINEVAESLGFSTTSYFTSCFMKQFGITPSEFIKLNKNK</sequence>
<dbReference type="Gene3D" id="2.60.40.10">
    <property type="entry name" value="Immunoglobulins"/>
    <property type="match status" value="1"/>
</dbReference>
<dbReference type="GO" id="GO:0000155">
    <property type="term" value="F:phosphorelay sensor kinase activity"/>
    <property type="evidence" value="ECO:0007669"/>
    <property type="project" value="InterPro"/>
</dbReference>
<dbReference type="EMBL" id="QRVJ01000002">
    <property type="protein sequence ID" value="RGS39014.1"/>
    <property type="molecule type" value="Genomic_DNA"/>
</dbReference>
<dbReference type="InterPro" id="IPR004358">
    <property type="entry name" value="Sig_transdc_His_kin-like_C"/>
</dbReference>
<dbReference type="Pfam" id="PF00072">
    <property type="entry name" value="Response_reg"/>
    <property type="match status" value="1"/>
</dbReference>
<accession>A0A412IM23</accession>
<evidence type="ECO:0000256" key="1">
    <source>
        <dbReference type="ARBA" id="ARBA00000085"/>
    </source>
</evidence>
<feature type="transmembrane region" description="Helical" evidence="7">
    <location>
        <begin position="775"/>
        <end position="798"/>
    </location>
</feature>
<dbReference type="InterPro" id="IPR011123">
    <property type="entry name" value="Y_Y_Y"/>
</dbReference>
<protein>
    <recommendedName>
        <fullName evidence="2">histidine kinase</fullName>
        <ecNumber evidence="2">2.7.13.3</ecNumber>
    </recommendedName>
</protein>
<dbReference type="InterPro" id="IPR018060">
    <property type="entry name" value="HTH_AraC"/>
</dbReference>
<dbReference type="CDD" id="cd00082">
    <property type="entry name" value="HisKA"/>
    <property type="match status" value="1"/>
</dbReference>
<dbReference type="Gene3D" id="3.40.50.2300">
    <property type="match status" value="1"/>
</dbReference>
<dbReference type="Pfam" id="PF02518">
    <property type="entry name" value="HATPase_c"/>
    <property type="match status" value="1"/>
</dbReference>
<dbReference type="EC" id="2.7.13.3" evidence="2"/>
<evidence type="ECO:0000256" key="2">
    <source>
        <dbReference type="ARBA" id="ARBA00012438"/>
    </source>
</evidence>
<dbReference type="SMART" id="SM00387">
    <property type="entry name" value="HATPase_c"/>
    <property type="match status" value="1"/>
</dbReference>
<dbReference type="Proteomes" id="UP000283341">
    <property type="component" value="Unassembled WGS sequence"/>
</dbReference>
<keyword evidence="5" id="KW-0804">Transcription</keyword>
<dbReference type="SUPFAM" id="SSF47384">
    <property type="entry name" value="Homodimeric domain of signal transducing histidine kinase"/>
    <property type="match status" value="1"/>
</dbReference>
<dbReference type="InterPro" id="IPR013783">
    <property type="entry name" value="Ig-like_fold"/>
</dbReference>
<dbReference type="Gene3D" id="3.30.565.10">
    <property type="entry name" value="Histidine kinase-like ATPase, C-terminal domain"/>
    <property type="match status" value="1"/>
</dbReference>
<evidence type="ECO:0000259" key="10">
    <source>
        <dbReference type="PROSITE" id="PS50110"/>
    </source>
</evidence>
<keyword evidence="3 6" id="KW-0597">Phosphoprotein</keyword>
<evidence type="ECO:0000256" key="3">
    <source>
        <dbReference type="ARBA" id="ARBA00022553"/>
    </source>
</evidence>
<dbReference type="Pfam" id="PF07494">
    <property type="entry name" value="Reg_prop"/>
    <property type="match status" value="3"/>
</dbReference>
<dbReference type="PANTHER" id="PTHR43547:SF2">
    <property type="entry name" value="HYBRID SIGNAL TRANSDUCTION HISTIDINE KINASE C"/>
    <property type="match status" value="1"/>
</dbReference>
<dbReference type="SMART" id="SM00342">
    <property type="entry name" value="HTH_ARAC"/>
    <property type="match status" value="1"/>
</dbReference>
<evidence type="ECO:0000256" key="5">
    <source>
        <dbReference type="ARBA" id="ARBA00023163"/>
    </source>
</evidence>
<dbReference type="GO" id="GO:0043565">
    <property type="term" value="F:sequence-specific DNA binding"/>
    <property type="evidence" value="ECO:0007669"/>
    <property type="project" value="InterPro"/>
</dbReference>
<dbReference type="InterPro" id="IPR005467">
    <property type="entry name" value="His_kinase_dom"/>
</dbReference>
<evidence type="ECO:0000259" key="9">
    <source>
        <dbReference type="PROSITE" id="PS50109"/>
    </source>
</evidence>
<feature type="modified residue" description="4-aspartylphosphate" evidence="6">
    <location>
        <position position="1132"/>
    </location>
</feature>
<name>A0A412IM23_9BACE</name>
<dbReference type="Pfam" id="PF00512">
    <property type="entry name" value="HisKA"/>
    <property type="match status" value="1"/>
</dbReference>
<dbReference type="PRINTS" id="PR00344">
    <property type="entry name" value="BCTRLSENSOR"/>
</dbReference>
<reference evidence="11 12" key="1">
    <citation type="submission" date="2018-08" db="EMBL/GenBank/DDBJ databases">
        <title>A genome reference for cultivated species of the human gut microbiota.</title>
        <authorList>
            <person name="Zou Y."/>
            <person name="Xue W."/>
            <person name="Luo G."/>
        </authorList>
    </citation>
    <scope>NUCLEOTIDE SEQUENCE [LARGE SCALE GENOMIC DNA]</scope>
    <source>
        <strain evidence="11 12">AF22-3AC</strain>
    </source>
</reference>
<proteinExistence type="predicted"/>
<keyword evidence="4" id="KW-0805">Transcription regulation</keyword>
<dbReference type="Pfam" id="PF07495">
    <property type="entry name" value="Y_Y_Y"/>
    <property type="match status" value="1"/>
</dbReference>
<dbReference type="CDD" id="cd17574">
    <property type="entry name" value="REC_OmpR"/>
    <property type="match status" value="1"/>
</dbReference>
<dbReference type="SUPFAM" id="SSF55874">
    <property type="entry name" value="ATPase domain of HSP90 chaperone/DNA topoisomerase II/histidine kinase"/>
    <property type="match status" value="1"/>
</dbReference>
<dbReference type="InterPro" id="IPR011110">
    <property type="entry name" value="Reg_prop"/>
</dbReference>
<dbReference type="PROSITE" id="PS50110">
    <property type="entry name" value="RESPONSE_REGULATORY"/>
    <property type="match status" value="1"/>
</dbReference>
<dbReference type="SUPFAM" id="SSF52172">
    <property type="entry name" value="CheY-like"/>
    <property type="match status" value="1"/>
</dbReference>
<organism evidence="11 12">
    <name type="scientific">Bacteroides cellulosilyticus</name>
    <dbReference type="NCBI Taxonomy" id="246787"/>
    <lineage>
        <taxon>Bacteria</taxon>
        <taxon>Pseudomonadati</taxon>
        <taxon>Bacteroidota</taxon>
        <taxon>Bacteroidia</taxon>
        <taxon>Bacteroidales</taxon>
        <taxon>Bacteroidaceae</taxon>
        <taxon>Bacteroides</taxon>
    </lineage>
</organism>
<evidence type="ECO:0000256" key="7">
    <source>
        <dbReference type="SAM" id="Phobius"/>
    </source>
</evidence>
<evidence type="ECO:0000259" key="8">
    <source>
        <dbReference type="PROSITE" id="PS01124"/>
    </source>
</evidence>
<dbReference type="PROSITE" id="PS01124">
    <property type="entry name" value="HTH_ARAC_FAMILY_2"/>
    <property type="match status" value="1"/>
</dbReference>
<evidence type="ECO:0000313" key="12">
    <source>
        <dbReference type="Proteomes" id="UP000283341"/>
    </source>
</evidence>
<dbReference type="InterPro" id="IPR003661">
    <property type="entry name" value="HisK_dim/P_dom"/>
</dbReference>
<comment type="caution">
    <text evidence="11">The sequence shown here is derived from an EMBL/GenBank/DDBJ whole genome shotgun (WGS) entry which is preliminary data.</text>
</comment>
<dbReference type="InterPro" id="IPR015943">
    <property type="entry name" value="WD40/YVTN_repeat-like_dom_sf"/>
</dbReference>
<feature type="domain" description="Response regulatory" evidence="10">
    <location>
        <begin position="1084"/>
        <end position="1199"/>
    </location>
</feature>
<dbReference type="SUPFAM" id="SSF63829">
    <property type="entry name" value="Calcium-dependent phosphotriesterase"/>
    <property type="match status" value="3"/>
</dbReference>
<comment type="catalytic activity">
    <reaction evidence="1">
        <text>ATP + protein L-histidine = ADP + protein N-phospho-L-histidine.</text>
        <dbReference type="EC" id="2.7.13.3"/>
    </reaction>
</comment>
<feature type="domain" description="HTH araC/xylS-type" evidence="8">
    <location>
        <begin position="1231"/>
        <end position="1330"/>
    </location>
</feature>
<dbReference type="SMART" id="SM00388">
    <property type="entry name" value="HisKA"/>
    <property type="match status" value="1"/>
</dbReference>
<evidence type="ECO:0000313" key="11">
    <source>
        <dbReference type="EMBL" id="RGS39014.1"/>
    </source>
</evidence>
<dbReference type="RefSeq" id="WP_118401799.1">
    <property type="nucleotide sequence ID" value="NZ_CAXSKE010000027.1"/>
</dbReference>
<keyword evidence="7" id="KW-0812">Transmembrane</keyword>
<dbReference type="PROSITE" id="PS50109">
    <property type="entry name" value="HIS_KIN"/>
    <property type="match status" value="1"/>
</dbReference>